<evidence type="ECO:0000256" key="1">
    <source>
        <dbReference type="SAM" id="MobiDB-lite"/>
    </source>
</evidence>
<feature type="region of interest" description="Disordered" evidence="1">
    <location>
        <begin position="37"/>
        <end position="73"/>
    </location>
</feature>
<keyword evidence="3" id="KW-1185">Reference proteome</keyword>
<evidence type="ECO:0000313" key="2">
    <source>
        <dbReference type="EMBL" id="GGY43027.1"/>
    </source>
</evidence>
<organism evidence="2 3">
    <name type="scientific">Streptomyces xanthochromogenes</name>
    <dbReference type="NCBI Taxonomy" id="67384"/>
    <lineage>
        <taxon>Bacteria</taxon>
        <taxon>Bacillati</taxon>
        <taxon>Actinomycetota</taxon>
        <taxon>Actinomycetes</taxon>
        <taxon>Kitasatosporales</taxon>
        <taxon>Streptomycetaceae</taxon>
        <taxon>Streptomyces</taxon>
    </lineage>
</organism>
<gene>
    <name evidence="2" type="ORF">GCM10010326_41590</name>
</gene>
<evidence type="ECO:0000313" key="3">
    <source>
        <dbReference type="Proteomes" id="UP000600946"/>
    </source>
</evidence>
<accession>A0ABQ3ACN3</accession>
<sequence>MVLVAVLLPNLMLVAVLALGRYEELVLGGDEPAAEPPGRHLVAVPDLPPAGSAPHGEAEAPYDRAAARRRHAA</sequence>
<proteinExistence type="predicted"/>
<comment type="caution">
    <text evidence="2">The sequence shown here is derived from an EMBL/GenBank/DDBJ whole genome shotgun (WGS) entry which is preliminary data.</text>
</comment>
<reference evidence="3" key="1">
    <citation type="journal article" date="2019" name="Int. J. Syst. Evol. Microbiol.">
        <title>The Global Catalogue of Microorganisms (GCM) 10K type strain sequencing project: providing services to taxonomists for standard genome sequencing and annotation.</title>
        <authorList>
            <consortium name="The Broad Institute Genomics Platform"/>
            <consortium name="The Broad Institute Genome Sequencing Center for Infectious Disease"/>
            <person name="Wu L."/>
            <person name="Ma J."/>
        </authorList>
    </citation>
    <scope>NUCLEOTIDE SEQUENCE [LARGE SCALE GENOMIC DNA]</scope>
    <source>
        <strain evidence="3">JCM 4594</strain>
    </source>
</reference>
<dbReference type="RefSeq" id="WP_190028018.1">
    <property type="nucleotide sequence ID" value="NZ_BMUU01000006.1"/>
</dbReference>
<name>A0ABQ3ACN3_9ACTN</name>
<dbReference type="GeneID" id="96292093"/>
<dbReference type="EMBL" id="BMUU01000006">
    <property type="protein sequence ID" value="GGY43027.1"/>
    <property type="molecule type" value="Genomic_DNA"/>
</dbReference>
<feature type="compositionally biased region" description="Basic and acidic residues" evidence="1">
    <location>
        <begin position="56"/>
        <end position="66"/>
    </location>
</feature>
<dbReference type="Proteomes" id="UP000600946">
    <property type="component" value="Unassembled WGS sequence"/>
</dbReference>
<protein>
    <submittedName>
        <fullName evidence="2">Uncharacterized protein</fullName>
    </submittedName>
</protein>